<evidence type="ECO:0000313" key="3">
    <source>
        <dbReference type="EMBL" id="CAL4791918.1"/>
    </source>
</evidence>
<organism evidence="2">
    <name type="scientific">Cladocopium goreaui</name>
    <dbReference type="NCBI Taxonomy" id="2562237"/>
    <lineage>
        <taxon>Eukaryota</taxon>
        <taxon>Sar</taxon>
        <taxon>Alveolata</taxon>
        <taxon>Dinophyceae</taxon>
        <taxon>Suessiales</taxon>
        <taxon>Symbiodiniaceae</taxon>
        <taxon>Cladocopium</taxon>
    </lineage>
</organism>
<keyword evidence="1" id="KW-0732">Signal</keyword>
<evidence type="ECO:0000313" key="4">
    <source>
        <dbReference type="Proteomes" id="UP001152797"/>
    </source>
</evidence>
<reference evidence="2" key="1">
    <citation type="submission" date="2022-10" db="EMBL/GenBank/DDBJ databases">
        <authorList>
            <person name="Chen Y."/>
            <person name="Dougan E. K."/>
            <person name="Chan C."/>
            <person name="Rhodes N."/>
            <person name="Thang M."/>
        </authorList>
    </citation>
    <scope>NUCLEOTIDE SEQUENCE</scope>
</reference>
<keyword evidence="4" id="KW-1185">Reference proteome</keyword>
<comment type="caution">
    <text evidence="2">The sequence shown here is derived from an EMBL/GenBank/DDBJ whole genome shotgun (WGS) entry which is preliminary data.</text>
</comment>
<feature type="signal peptide" evidence="1">
    <location>
        <begin position="1"/>
        <end position="22"/>
    </location>
</feature>
<protein>
    <submittedName>
        <fullName evidence="3">Deoxynucleoside triphosphate triphosphohydrolase SAMHD1</fullName>
    </submittedName>
</protein>
<dbReference type="EMBL" id="CAMXCT010003458">
    <property type="protein sequence ID" value="CAI4004606.1"/>
    <property type="molecule type" value="Genomic_DNA"/>
</dbReference>
<name>A0A9P1D9S1_9DINO</name>
<reference evidence="3 4" key="2">
    <citation type="submission" date="2024-05" db="EMBL/GenBank/DDBJ databases">
        <authorList>
            <person name="Chen Y."/>
            <person name="Shah S."/>
            <person name="Dougan E. K."/>
            <person name="Thang M."/>
            <person name="Chan C."/>
        </authorList>
    </citation>
    <scope>NUCLEOTIDE SEQUENCE [LARGE SCALE GENOMIC DNA]</scope>
</reference>
<dbReference type="AlphaFoldDB" id="A0A9P1D9S1"/>
<dbReference type="Proteomes" id="UP001152797">
    <property type="component" value="Unassembled WGS sequence"/>
</dbReference>
<dbReference type="EMBL" id="CAMXCT030003458">
    <property type="protein sequence ID" value="CAL4791918.1"/>
    <property type="molecule type" value="Genomic_DNA"/>
</dbReference>
<sequence length="596" mass="65435">MSPTSAIVPLSLFLVSVSPIAADLEPLEDGCLLQKTNGPLIPVADGDPISVVGDPHITTLDGKHYTLLSQGTFSLWHFSGLETELHSEVGTKKLPIDWQVYVHYSGHQSFTKGLLLIDKSGGSIRQVLEITSQDCKWKARKGNGDWKVVDNDNAELSIPDGKDYVTGFDLGTTGPRGHGLALPCTSTVPALRCFGAVDPPGSYEEAFFSQRQDVISRRSDRLEVLPQSCTQVCASESWHWLPMERHWLKKSCPNTKSIRRTRDFNHLAMLPMSAMSAIVPLSLFLVSVNPVAAELEPLEDGCLLQKTKEQQLLVKEEQRRHTQTPGYEYVCGSGSRLETELHSEVGTKKLPIDWQVYVHYSGHQSFTKGLLLIDKSGGSIRQVLEITSQDCKWKARKGNGDWKVVDNAELISIPDGKDSVTGFDLGTTGPRGHGGHGFPNRVRFNMKTKNGKSDIAAMSLSCRPSHNMNLQISMKRQSDQQFVDGELKVARKSLSTLQTSTDSDFRVGSKWQELGGSEQAASYFQLVDTNQTSSSSFQSQDCGDAEKGLAKETCSKHLGEAHGTYLFEDCIYDVCQGAGETQAELAAELLAVTKAD</sequence>
<dbReference type="EMBL" id="CAMXCT020003458">
    <property type="protein sequence ID" value="CAL1157981.1"/>
    <property type="molecule type" value="Genomic_DNA"/>
</dbReference>
<evidence type="ECO:0000313" key="2">
    <source>
        <dbReference type="EMBL" id="CAI4004606.1"/>
    </source>
</evidence>
<proteinExistence type="predicted"/>
<feature type="chain" id="PRO_5043271189" evidence="1">
    <location>
        <begin position="23"/>
        <end position="596"/>
    </location>
</feature>
<accession>A0A9P1D9S1</accession>
<evidence type="ECO:0000256" key="1">
    <source>
        <dbReference type="SAM" id="SignalP"/>
    </source>
</evidence>
<gene>
    <name evidence="2" type="ORF">C1SCF055_LOCUS30382</name>
</gene>